<feature type="domain" description="HTH cro/C1-type" evidence="1">
    <location>
        <begin position="23"/>
        <end position="77"/>
    </location>
</feature>
<dbReference type="InterPro" id="IPR010982">
    <property type="entry name" value="Lambda_DNA-bd_dom_sf"/>
</dbReference>
<dbReference type="InterPro" id="IPR001387">
    <property type="entry name" value="Cro/C1-type_HTH"/>
</dbReference>
<gene>
    <name evidence="2" type="ORF">FH5T_01240</name>
</gene>
<keyword evidence="3" id="KW-1185">Reference proteome</keyword>
<evidence type="ECO:0000313" key="2">
    <source>
        <dbReference type="EMBL" id="AHW61440.1"/>
    </source>
</evidence>
<dbReference type="SMART" id="SM00530">
    <property type="entry name" value="HTH_XRE"/>
    <property type="match status" value="1"/>
</dbReference>
<organism evidence="2 3">
    <name type="scientific">Draconibacterium orientale</name>
    <dbReference type="NCBI Taxonomy" id="1168034"/>
    <lineage>
        <taxon>Bacteria</taxon>
        <taxon>Pseudomonadati</taxon>
        <taxon>Bacteroidota</taxon>
        <taxon>Bacteroidia</taxon>
        <taxon>Marinilabiliales</taxon>
        <taxon>Prolixibacteraceae</taxon>
        <taxon>Draconibacterium</taxon>
    </lineage>
</organism>
<proteinExistence type="predicted"/>
<evidence type="ECO:0000313" key="3">
    <source>
        <dbReference type="Proteomes" id="UP000023772"/>
    </source>
</evidence>
<reference evidence="2 3" key="1">
    <citation type="submission" date="2014-03" db="EMBL/GenBank/DDBJ databases">
        <title>Complete genome sequence of a deeply braunched marine Bacteroidia bacterium Draconibacterium orientale type strain FH5T.</title>
        <authorList>
            <person name="Li X."/>
            <person name="Wang X."/>
            <person name="Xie Z."/>
            <person name="Du Z."/>
            <person name="Chen G."/>
        </authorList>
    </citation>
    <scope>NUCLEOTIDE SEQUENCE [LARGE SCALE GENOMIC DNA]</scope>
    <source>
        <strain evidence="2 3">FH5</strain>
    </source>
</reference>
<dbReference type="Pfam" id="PF01381">
    <property type="entry name" value="HTH_3"/>
    <property type="match status" value="1"/>
</dbReference>
<dbReference type="EMBL" id="CP007451">
    <property type="protein sequence ID" value="AHW61440.1"/>
    <property type="molecule type" value="Genomic_DNA"/>
</dbReference>
<dbReference type="Gene3D" id="1.10.260.40">
    <property type="entry name" value="lambda repressor-like DNA-binding domains"/>
    <property type="match status" value="1"/>
</dbReference>
<protein>
    <recommendedName>
        <fullName evidence="1">HTH cro/C1-type domain-containing protein</fullName>
    </recommendedName>
</protein>
<evidence type="ECO:0000259" key="1">
    <source>
        <dbReference type="SMART" id="SM00530"/>
    </source>
</evidence>
<name>A0ABM5QC26_9BACT</name>
<sequence>MKQQRKSEVSTENQTRLKEIASFLKEYRLLSQLTQEEICKISGLSKSSVIRLEAAEPTSFLTICKYLTAVQLPLNQLFLEIY</sequence>
<dbReference type="SUPFAM" id="SSF47413">
    <property type="entry name" value="lambda repressor-like DNA-binding domains"/>
    <property type="match status" value="1"/>
</dbReference>
<dbReference type="Proteomes" id="UP000023772">
    <property type="component" value="Chromosome"/>
</dbReference>
<dbReference type="RefSeq" id="WP_038554509.1">
    <property type="nucleotide sequence ID" value="NZ_FOHT01000006.1"/>
</dbReference>
<accession>A0ABM5QC26</accession>